<evidence type="ECO:0000313" key="7">
    <source>
        <dbReference type="Proteomes" id="UP000094578"/>
    </source>
</evidence>
<dbReference type="PATRIC" id="fig|1886670.3.peg.3170"/>
<evidence type="ECO:0000256" key="2">
    <source>
        <dbReference type="ARBA" id="ARBA00023015"/>
    </source>
</evidence>
<protein>
    <submittedName>
        <fullName evidence="6">HTH-type transcriptional regulator RegA</fullName>
    </submittedName>
</protein>
<dbReference type="SMART" id="SM00354">
    <property type="entry name" value="HTH_LACI"/>
    <property type="match status" value="1"/>
</dbReference>
<keyword evidence="1" id="KW-0678">Repressor</keyword>
<dbReference type="PROSITE" id="PS50932">
    <property type="entry name" value="HTH_LACI_2"/>
    <property type="match status" value="1"/>
</dbReference>
<dbReference type="SUPFAM" id="SSF53822">
    <property type="entry name" value="Periplasmic binding protein-like I"/>
    <property type="match status" value="1"/>
</dbReference>
<keyword evidence="7" id="KW-1185">Reference proteome</keyword>
<dbReference type="PROSITE" id="PS00356">
    <property type="entry name" value="HTH_LACI_1"/>
    <property type="match status" value="1"/>
</dbReference>
<proteinExistence type="predicted"/>
<evidence type="ECO:0000259" key="5">
    <source>
        <dbReference type="PROSITE" id="PS50932"/>
    </source>
</evidence>
<reference evidence="6 7" key="1">
    <citation type="submission" date="2016-08" db="EMBL/GenBank/DDBJ databases">
        <title>Genome sequencing of Paenibacillus sp. TI45-13ar, isolated from Korean traditional nuruk.</title>
        <authorList>
            <person name="Kim S.-J."/>
        </authorList>
    </citation>
    <scope>NUCLEOTIDE SEQUENCE [LARGE SCALE GENOMIC DNA]</scope>
    <source>
        <strain evidence="6 7">TI45-13ar</strain>
    </source>
</reference>
<dbReference type="GO" id="GO:0003700">
    <property type="term" value="F:DNA-binding transcription factor activity"/>
    <property type="evidence" value="ECO:0007669"/>
    <property type="project" value="TreeGrafter"/>
</dbReference>
<evidence type="ECO:0000313" key="6">
    <source>
        <dbReference type="EMBL" id="ODP27486.1"/>
    </source>
</evidence>
<keyword evidence="4" id="KW-0804">Transcription</keyword>
<dbReference type="RefSeq" id="WP_069328519.1">
    <property type="nucleotide sequence ID" value="NZ_MDER01000053.1"/>
</dbReference>
<dbReference type="Proteomes" id="UP000094578">
    <property type="component" value="Unassembled WGS sequence"/>
</dbReference>
<dbReference type="Pfam" id="PF00356">
    <property type="entry name" value="LacI"/>
    <property type="match status" value="1"/>
</dbReference>
<dbReference type="CDD" id="cd01392">
    <property type="entry name" value="HTH_LacI"/>
    <property type="match status" value="1"/>
</dbReference>
<dbReference type="Pfam" id="PF13377">
    <property type="entry name" value="Peripla_BP_3"/>
    <property type="match status" value="1"/>
</dbReference>
<evidence type="ECO:0000256" key="4">
    <source>
        <dbReference type="ARBA" id="ARBA00023163"/>
    </source>
</evidence>
<dbReference type="PANTHER" id="PTHR30146">
    <property type="entry name" value="LACI-RELATED TRANSCRIPTIONAL REPRESSOR"/>
    <property type="match status" value="1"/>
</dbReference>
<evidence type="ECO:0000256" key="1">
    <source>
        <dbReference type="ARBA" id="ARBA00022491"/>
    </source>
</evidence>
<dbReference type="Gene3D" id="3.40.50.2300">
    <property type="match status" value="2"/>
</dbReference>
<dbReference type="InterPro" id="IPR000843">
    <property type="entry name" value="HTH_LacI"/>
</dbReference>
<dbReference type="Gene3D" id="1.10.260.40">
    <property type="entry name" value="lambda repressor-like DNA-binding domains"/>
    <property type="match status" value="1"/>
</dbReference>
<name>A0A1E3L177_9BACL</name>
<organism evidence="6 7">
    <name type="scientific">Paenibacillus nuruki</name>
    <dbReference type="NCBI Taxonomy" id="1886670"/>
    <lineage>
        <taxon>Bacteria</taxon>
        <taxon>Bacillati</taxon>
        <taxon>Bacillota</taxon>
        <taxon>Bacilli</taxon>
        <taxon>Bacillales</taxon>
        <taxon>Paenibacillaceae</taxon>
        <taxon>Paenibacillus</taxon>
    </lineage>
</organism>
<dbReference type="InterPro" id="IPR046335">
    <property type="entry name" value="LacI/GalR-like_sensor"/>
</dbReference>
<dbReference type="STRING" id="1886670.PTI45_03121"/>
<sequence length="334" mass="37173">MAATIKDIAKLANVSHTTVSRALNNSPLIKEVTKRKIMQIAQEVNYIPNYNAKSLVLQRSHTIGLFFTSISNGTSSSFFAATIRGVNRVIGIEYNLFVRGIDDYLDYSSIHRKRFDGIILMSQSEADNDFIHHALEQEIPIVVLNRLLPGANLVNIVSNDKEGSYHAGQFLIEQGHTQIAIIEGIKSFKSTEQRRLGFVQAMEEKGLSIPSQYIVGGEYDTESGYQAMQQLLALSTPPTAVFCSNDDMAIGAMNAAFEQGLKVPQDLSIVGFDDINFSMYTNPALTTVKRPIEDISARGAEKILEQIREKETQQELIFVETELIQRKSTAVYSE</sequence>
<dbReference type="EMBL" id="MDER01000053">
    <property type="protein sequence ID" value="ODP27486.1"/>
    <property type="molecule type" value="Genomic_DNA"/>
</dbReference>
<keyword evidence="2" id="KW-0805">Transcription regulation</keyword>
<accession>A0A1E3L177</accession>
<dbReference type="PANTHER" id="PTHR30146:SF148">
    <property type="entry name" value="HTH-TYPE TRANSCRIPTIONAL REPRESSOR PURR-RELATED"/>
    <property type="match status" value="1"/>
</dbReference>
<evidence type="ECO:0000256" key="3">
    <source>
        <dbReference type="ARBA" id="ARBA00023125"/>
    </source>
</evidence>
<dbReference type="CDD" id="cd06267">
    <property type="entry name" value="PBP1_LacI_sugar_binding-like"/>
    <property type="match status" value="1"/>
</dbReference>
<comment type="caution">
    <text evidence="6">The sequence shown here is derived from an EMBL/GenBank/DDBJ whole genome shotgun (WGS) entry which is preliminary data.</text>
</comment>
<feature type="domain" description="HTH lacI-type" evidence="5">
    <location>
        <begin position="3"/>
        <end position="57"/>
    </location>
</feature>
<dbReference type="SUPFAM" id="SSF47413">
    <property type="entry name" value="lambda repressor-like DNA-binding domains"/>
    <property type="match status" value="1"/>
</dbReference>
<gene>
    <name evidence="6" type="ORF">PTI45_03121</name>
</gene>
<keyword evidence="3" id="KW-0238">DNA-binding</keyword>
<dbReference type="InterPro" id="IPR010982">
    <property type="entry name" value="Lambda_DNA-bd_dom_sf"/>
</dbReference>
<dbReference type="InterPro" id="IPR028082">
    <property type="entry name" value="Peripla_BP_I"/>
</dbReference>
<dbReference type="AlphaFoldDB" id="A0A1E3L177"/>
<dbReference type="PRINTS" id="PR00036">
    <property type="entry name" value="HTHLACI"/>
</dbReference>
<dbReference type="GO" id="GO:0000976">
    <property type="term" value="F:transcription cis-regulatory region binding"/>
    <property type="evidence" value="ECO:0007669"/>
    <property type="project" value="TreeGrafter"/>
</dbReference>